<dbReference type="eggNOG" id="ENOG502ZXJF">
    <property type="taxonomic scope" value="Bacteria"/>
</dbReference>
<keyword evidence="5" id="KW-1185">Reference proteome</keyword>
<dbReference type="Pfam" id="PF18181">
    <property type="entry name" value="SLATT_1"/>
    <property type="match status" value="1"/>
</dbReference>
<evidence type="ECO:0000259" key="2">
    <source>
        <dbReference type="Pfam" id="PF18181"/>
    </source>
</evidence>
<reference evidence="5" key="1">
    <citation type="submission" date="2012-06" db="EMBL/GenBank/DDBJ databases">
        <title>The complete genome of Belliella baltica DSM 15883.</title>
        <authorList>
            <person name="Lucas S."/>
            <person name="Copeland A."/>
            <person name="Lapidus A."/>
            <person name="Goodwin L."/>
            <person name="Pitluck S."/>
            <person name="Peters L."/>
            <person name="Mikhailova N."/>
            <person name="Davenport K."/>
            <person name="Kyrpides N."/>
            <person name="Mavromatis K."/>
            <person name="Pagani I."/>
            <person name="Ivanova N."/>
            <person name="Ovchinnikova G."/>
            <person name="Zeytun A."/>
            <person name="Detter J.C."/>
            <person name="Han C."/>
            <person name="Land M."/>
            <person name="Hauser L."/>
            <person name="Markowitz V."/>
            <person name="Cheng J.-F."/>
            <person name="Hugenholtz P."/>
            <person name="Woyke T."/>
            <person name="Wu D."/>
            <person name="Tindall B."/>
            <person name="Pomrenke H."/>
            <person name="Brambilla E."/>
            <person name="Klenk H.-P."/>
            <person name="Eisen J.A."/>
        </authorList>
    </citation>
    <scope>NUCLEOTIDE SEQUENCE [LARGE SCALE GENOMIC DNA]</scope>
    <source>
        <strain evidence="5">DSM 15883 / CIP 108006 / LMG 21964 / BA134</strain>
    </source>
</reference>
<feature type="domain" description="SMODS and SLOG-associating 2TM effector" evidence="3">
    <location>
        <begin position="9"/>
        <end position="152"/>
    </location>
</feature>
<dbReference type="InterPro" id="IPR040884">
    <property type="entry name" value="SLATT_1"/>
</dbReference>
<evidence type="ECO:0008006" key="6">
    <source>
        <dbReference type="Google" id="ProtNLM"/>
    </source>
</evidence>
<feature type="transmembrane region" description="Helical" evidence="1">
    <location>
        <begin position="214"/>
        <end position="233"/>
    </location>
</feature>
<evidence type="ECO:0000259" key="3">
    <source>
        <dbReference type="Pfam" id="PF18184"/>
    </source>
</evidence>
<dbReference type="PATRIC" id="fig|866536.3.peg.3049"/>
<keyword evidence="1" id="KW-1133">Transmembrane helix</keyword>
<feature type="transmembrane region" description="Helical" evidence="1">
    <location>
        <begin position="188"/>
        <end position="208"/>
    </location>
</feature>
<feature type="transmembrane region" description="Helical" evidence="1">
    <location>
        <begin position="52"/>
        <end position="73"/>
    </location>
</feature>
<gene>
    <name evidence="4" type="ordered locus">Belba_2960</name>
</gene>
<dbReference type="Pfam" id="PF18184">
    <property type="entry name" value="SLATT_3"/>
    <property type="match status" value="1"/>
</dbReference>
<dbReference type="NCBIfam" id="NF033634">
    <property type="entry name" value="SLATT_1"/>
    <property type="match status" value="1"/>
</dbReference>
<organism evidence="4 5">
    <name type="scientific">Belliella baltica (strain DSM 15883 / CIP 108006 / LMG 21964 / BA134)</name>
    <dbReference type="NCBI Taxonomy" id="866536"/>
    <lineage>
        <taxon>Bacteria</taxon>
        <taxon>Pseudomonadati</taxon>
        <taxon>Bacteroidota</taxon>
        <taxon>Cytophagia</taxon>
        <taxon>Cytophagales</taxon>
        <taxon>Cyclobacteriaceae</taxon>
        <taxon>Belliella</taxon>
    </lineage>
</organism>
<evidence type="ECO:0000256" key="1">
    <source>
        <dbReference type="SAM" id="Phobius"/>
    </source>
</evidence>
<name>I3Z8C0_BELBD</name>
<proteinExistence type="predicted"/>
<dbReference type="RefSeq" id="WP_014773438.1">
    <property type="nucleotide sequence ID" value="NC_018010.1"/>
</dbReference>
<dbReference type="HOGENOM" id="CLU_080176_0_0_10"/>
<dbReference type="EMBL" id="CP003281">
    <property type="protein sequence ID" value="AFL85488.1"/>
    <property type="molecule type" value="Genomic_DNA"/>
</dbReference>
<protein>
    <recommendedName>
        <fullName evidence="6">DUF4231 domain-containing protein</fullName>
    </recommendedName>
</protein>
<dbReference type="KEGG" id="bbd:Belba_2960"/>
<dbReference type="NCBIfam" id="NF033610">
    <property type="entry name" value="SLATT_3"/>
    <property type="match status" value="1"/>
</dbReference>
<evidence type="ECO:0000313" key="5">
    <source>
        <dbReference type="Proteomes" id="UP000006050"/>
    </source>
</evidence>
<keyword evidence="1" id="KW-0472">Membrane</keyword>
<feature type="domain" description="SMODS and SLOG-associating 2TM effector" evidence="2">
    <location>
        <begin position="163"/>
        <end position="284"/>
    </location>
</feature>
<accession>I3Z8C0</accession>
<evidence type="ECO:0000313" key="4">
    <source>
        <dbReference type="EMBL" id="AFL85488.1"/>
    </source>
</evidence>
<feature type="transmembrane region" description="Helical" evidence="1">
    <location>
        <begin position="29"/>
        <end position="46"/>
    </location>
</feature>
<sequence length="295" mass="34170">MEAHKIKYPALFTSSDNYSIKAQDNFKNLNKWTLVALVVATVLTSLTQENWAIWTSTALILVSAILSTLMLVLKFEKGWYEGRAVAESIKTLCWKFMTGARPFSIDLNETKAQNLLIENFKKVIGHRKDFFTLIGSDFAENEQLPVELMNIRKLSKDERISIYKTERLEKQKKWYTDKTTENKKWTKISFAVIILAQVLAVISLILKIKFEFEFSIAPILVTISTAFIAWLQLRRYQELSQSYLITATELSLIKSKINQVDTESDFSEFVDDSETAISREHTLWLARRDNIELFK</sequence>
<keyword evidence="1" id="KW-0812">Transmembrane</keyword>
<dbReference type="STRING" id="866536.Belba_2960"/>
<dbReference type="InterPro" id="IPR041116">
    <property type="entry name" value="SLATT_3"/>
</dbReference>
<dbReference type="Proteomes" id="UP000006050">
    <property type="component" value="Chromosome"/>
</dbReference>
<dbReference type="OrthoDB" id="9806639at2"/>
<dbReference type="AlphaFoldDB" id="I3Z8C0"/>